<dbReference type="AlphaFoldDB" id="A0AAE0PFY6"/>
<dbReference type="Proteomes" id="UP001281003">
    <property type="component" value="Unassembled WGS sequence"/>
</dbReference>
<proteinExistence type="predicted"/>
<dbReference type="EMBL" id="JAUTDP010000005">
    <property type="protein sequence ID" value="KAK3399104.1"/>
    <property type="molecule type" value="Genomic_DNA"/>
</dbReference>
<sequence length="166" mass="18786">MPLRSTDEQVSALNTSSVFHFSWISCQNHRGFLSVFRSSVLRNADTYTSSPQVKARVSKLTQNLKQGVPTQTLQAEVRYEVCTPTYTTPARYTHTIDLAALLMHDSGKEQSPFRRWSRKNDLEDNLKHLSTYPLASKGGGSRGFRKPLSILRLRHTKATKLRSCTS</sequence>
<gene>
    <name evidence="1" type="ORF">B0T20DRAFT_191161</name>
</gene>
<comment type="caution">
    <text evidence="1">The sequence shown here is derived from an EMBL/GenBank/DDBJ whole genome shotgun (WGS) entry which is preliminary data.</text>
</comment>
<protein>
    <submittedName>
        <fullName evidence="1">Uncharacterized protein</fullName>
    </submittedName>
</protein>
<evidence type="ECO:0000313" key="2">
    <source>
        <dbReference type="Proteomes" id="UP001281003"/>
    </source>
</evidence>
<reference evidence="1" key="2">
    <citation type="submission" date="2023-07" db="EMBL/GenBank/DDBJ databases">
        <authorList>
            <consortium name="Lawrence Berkeley National Laboratory"/>
            <person name="Haridas S."/>
            <person name="Hensen N."/>
            <person name="Bonometti L."/>
            <person name="Westerberg I."/>
            <person name="Brannstrom I.O."/>
            <person name="Guillou S."/>
            <person name="Cros-Aarteil S."/>
            <person name="Calhoun S."/>
            <person name="Kuo A."/>
            <person name="Mondo S."/>
            <person name="Pangilinan J."/>
            <person name="Riley R."/>
            <person name="LaButti K."/>
            <person name="Andreopoulos B."/>
            <person name="Lipzen A."/>
            <person name="Chen C."/>
            <person name="Yanf M."/>
            <person name="Daum C."/>
            <person name="Ng V."/>
            <person name="Clum A."/>
            <person name="Steindorff A."/>
            <person name="Ohm R."/>
            <person name="Martin F."/>
            <person name="Silar P."/>
            <person name="Natvig D."/>
            <person name="Lalanne C."/>
            <person name="Gautier V."/>
            <person name="Ament-velasquez S.L."/>
            <person name="Kruys A."/>
            <person name="Hutchinson M.I."/>
            <person name="Powell A.J."/>
            <person name="Barry K."/>
            <person name="Miller A.N."/>
            <person name="Grigoriev I.V."/>
            <person name="Debuchy R."/>
            <person name="Gladieux P."/>
            <person name="Thoren M.H."/>
            <person name="Johannesson H."/>
        </authorList>
    </citation>
    <scope>NUCLEOTIDE SEQUENCE</scope>
    <source>
        <strain evidence="1">FGSC 1904</strain>
    </source>
</reference>
<dbReference type="PROSITE" id="PS51257">
    <property type="entry name" value="PROKAR_LIPOPROTEIN"/>
    <property type="match status" value="1"/>
</dbReference>
<organism evidence="1 2">
    <name type="scientific">Sordaria brevicollis</name>
    <dbReference type="NCBI Taxonomy" id="83679"/>
    <lineage>
        <taxon>Eukaryota</taxon>
        <taxon>Fungi</taxon>
        <taxon>Dikarya</taxon>
        <taxon>Ascomycota</taxon>
        <taxon>Pezizomycotina</taxon>
        <taxon>Sordariomycetes</taxon>
        <taxon>Sordariomycetidae</taxon>
        <taxon>Sordariales</taxon>
        <taxon>Sordariaceae</taxon>
        <taxon>Sordaria</taxon>
    </lineage>
</organism>
<name>A0AAE0PFY6_SORBR</name>
<accession>A0AAE0PFY6</accession>
<evidence type="ECO:0000313" key="1">
    <source>
        <dbReference type="EMBL" id="KAK3399104.1"/>
    </source>
</evidence>
<keyword evidence="2" id="KW-1185">Reference proteome</keyword>
<reference evidence="1" key="1">
    <citation type="journal article" date="2023" name="Mol. Phylogenet. Evol.">
        <title>Genome-scale phylogeny and comparative genomics of the fungal order Sordariales.</title>
        <authorList>
            <person name="Hensen N."/>
            <person name="Bonometti L."/>
            <person name="Westerberg I."/>
            <person name="Brannstrom I.O."/>
            <person name="Guillou S."/>
            <person name="Cros-Aarteil S."/>
            <person name="Calhoun S."/>
            <person name="Haridas S."/>
            <person name="Kuo A."/>
            <person name="Mondo S."/>
            <person name="Pangilinan J."/>
            <person name="Riley R."/>
            <person name="LaButti K."/>
            <person name="Andreopoulos B."/>
            <person name="Lipzen A."/>
            <person name="Chen C."/>
            <person name="Yan M."/>
            <person name="Daum C."/>
            <person name="Ng V."/>
            <person name="Clum A."/>
            <person name="Steindorff A."/>
            <person name="Ohm R.A."/>
            <person name="Martin F."/>
            <person name="Silar P."/>
            <person name="Natvig D.O."/>
            <person name="Lalanne C."/>
            <person name="Gautier V."/>
            <person name="Ament-Velasquez S.L."/>
            <person name="Kruys A."/>
            <person name="Hutchinson M.I."/>
            <person name="Powell A.J."/>
            <person name="Barry K."/>
            <person name="Miller A.N."/>
            <person name="Grigoriev I.V."/>
            <person name="Debuchy R."/>
            <person name="Gladieux P."/>
            <person name="Hiltunen Thoren M."/>
            <person name="Johannesson H."/>
        </authorList>
    </citation>
    <scope>NUCLEOTIDE SEQUENCE</scope>
    <source>
        <strain evidence="1">FGSC 1904</strain>
    </source>
</reference>